<keyword evidence="3" id="KW-1185">Reference proteome</keyword>
<dbReference type="Proteomes" id="UP000283077">
    <property type="component" value="Unassembled WGS sequence"/>
</dbReference>
<dbReference type="InterPro" id="IPR010653">
    <property type="entry name" value="NlpB/DapX"/>
</dbReference>
<protein>
    <submittedName>
        <fullName evidence="2">Outer membrane protein assembly factor BamC</fullName>
    </submittedName>
</protein>
<dbReference type="EMBL" id="SACS01000002">
    <property type="protein sequence ID" value="RVU41191.1"/>
    <property type="molecule type" value="Genomic_DNA"/>
</dbReference>
<dbReference type="AlphaFoldDB" id="A0A437R349"/>
<dbReference type="RefSeq" id="WP_127697574.1">
    <property type="nucleotide sequence ID" value="NZ_SACS01000002.1"/>
</dbReference>
<accession>A0A437R349</accession>
<dbReference type="OrthoDB" id="5598420at2"/>
<evidence type="ECO:0000313" key="3">
    <source>
        <dbReference type="Proteomes" id="UP000283077"/>
    </source>
</evidence>
<comment type="caution">
    <text evidence="2">The sequence shown here is derived from an EMBL/GenBank/DDBJ whole genome shotgun (WGS) entry which is preliminary data.</text>
</comment>
<evidence type="ECO:0000256" key="1">
    <source>
        <dbReference type="SAM" id="SignalP"/>
    </source>
</evidence>
<dbReference type="InterPro" id="IPR042268">
    <property type="entry name" value="BamC_C"/>
</dbReference>
<name>A0A437R349_9GAMM</name>
<keyword evidence="1" id="KW-0732">Signal</keyword>
<dbReference type="Gene3D" id="3.30.310.170">
    <property type="entry name" value="Outer membrane protein assembly factor BamC"/>
    <property type="match status" value="1"/>
</dbReference>
<evidence type="ECO:0000313" key="2">
    <source>
        <dbReference type="EMBL" id="RVU41191.1"/>
    </source>
</evidence>
<gene>
    <name evidence="2" type="primary">bamC</name>
    <name evidence="2" type="ORF">EOE67_03030</name>
</gene>
<feature type="chain" id="PRO_5019301891" evidence="1">
    <location>
        <begin position="22"/>
        <end position="353"/>
    </location>
</feature>
<reference evidence="2 3" key="1">
    <citation type="submission" date="2019-01" db="EMBL/GenBank/DDBJ databases">
        <authorList>
            <person name="Chen W.-M."/>
        </authorList>
    </citation>
    <scope>NUCLEOTIDE SEQUENCE [LARGE SCALE GENOMIC DNA]</scope>
    <source>
        <strain evidence="2 3">KYPC3</strain>
    </source>
</reference>
<sequence>MHYWISGSVLATLLLSGCSLWTTPEPTTATEIKKINELTIPKGLIAPRKPGQFDIPAAVAAGARGDAVELKAPMQVLAVSTNARVEEDDKEVRVFFERNEFTGDLMPYLTTNLNEFFTQNNIVVTAAGESNWQTDWISQFEETGWWLWESQELTQQSKFQVLLEPKIHGRTAALRVAMLQHQYSQAEQPITAIAQRREEVHFLNRMIDHLATVEMEKIRAAKASLPDVLLTRAVNEKDEAVLLTTQSIDVTWNQLELLFEQVSLTVTDLNRTDYVYYVNFTKPDAGFWGSIWGGEEQPVLPIAEGEYQLHLSKTDKGTAIKWRDKDGKALDQATVYAIYDVFVAAIRQAKLEL</sequence>
<organism evidence="2 3">
    <name type="scientific">Rheinheimera riviphila</name>
    <dbReference type="NCBI Taxonomy" id="1834037"/>
    <lineage>
        <taxon>Bacteria</taxon>
        <taxon>Pseudomonadati</taxon>
        <taxon>Pseudomonadota</taxon>
        <taxon>Gammaproteobacteria</taxon>
        <taxon>Chromatiales</taxon>
        <taxon>Chromatiaceae</taxon>
        <taxon>Rheinheimera</taxon>
    </lineage>
</organism>
<proteinExistence type="predicted"/>
<dbReference type="Gene3D" id="3.30.530.50">
    <property type="match status" value="1"/>
</dbReference>
<feature type="signal peptide" evidence="1">
    <location>
        <begin position="1"/>
        <end position="21"/>
    </location>
</feature>
<dbReference type="Pfam" id="PF06804">
    <property type="entry name" value="Lipoprotein_18"/>
    <property type="match status" value="1"/>
</dbReference>